<sequence length="80" mass="9112">MIEMRLGVPLVIVGCQQESDCPLPEILKKKAAEGLAGREFSCTQCHMRGVVDRVRRGYWMRVNPRESVLARLLGVLLFRQ</sequence>
<dbReference type="STRING" id="1797259.A2989_04840"/>
<accession>A0A1F4ZDH1</accession>
<dbReference type="EMBL" id="MEXN01000001">
    <property type="protein sequence ID" value="OGD04333.1"/>
    <property type="molecule type" value="Genomic_DNA"/>
</dbReference>
<evidence type="ECO:0000313" key="2">
    <source>
        <dbReference type="Proteomes" id="UP000177080"/>
    </source>
</evidence>
<comment type="caution">
    <text evidence="1">The sequence shown here is derived from an EMBL/GenBank/DDBJ whole genome shotgun (WGS) entry which is preliminary data.</text>
</comment>
<protein>
    <submittedName>
        <fullName evidence="1">Uncharacterized protein</fullName>
    </submittedName>
</protein>
<name>A0A1F4ZDH1_9BACT</name>
<evidence type="ECO:0000313" key="1">
    <source>
        <dbReference type="EMBL" id="OGD04333.1"/>
    </source>
</evidence>
<reference evidence="1 2" key="1">
    <citation type="journal article" date="2016" name="Nat. Commun.">
        <title>Thousands of microbial genomes shed light on interconnected biogeochemical processes in an aquifer system.</title>
        <authorList>
            <person name="Anantharaman K."/>
            <person name="Brown C.T."/>
            <person name="Hug L.A."/>
            <person name="Sharon I."/>
            <person name="Castelle C.J."/>
            <person name="Probst A.J."/>
            <person name="Thomas B.C."/>
            <person name="Singh A."/>
            <person name="Wilkins M.J."/>
            <person name="Karaoz U."/>
            <person name="Brodie E.L."/>
            <person name="Williams K.H."/>
            <person name="Hubbard S.S."/>
            <person name="Banfield J.F."/>
        </authorList>
    </citation>
    <scope>NUCLEOTIDE SEQUENCE [LARGE SCALE GENOMIC DNA]</scope>
</reference>
<organism evidence="1 2">
    <name type="scientific">Candidatus Amesbacteria bacterium RIFCSPLOWO2_01_FULL_48_25</name>
    <dbReference type="NCBI Taxonomy" id="1797259"/>
    <lineage>
        <taxon>Bacteria</taxon>
        <taxon>Candidatus Amesiibacteriota</taxon>
    </lineage>
</organism>
<dbReference type="AlphaFoldDB" id="A0A1F4ZDH1"/>
<gene>
    <name evidence="1" type="ORF">A2989_04840</name>
</gene>
<proteinExistence type="predicted"/>
<dbReference type="Proteomes" id="UP000177080">
    <property type="component" value="Unassembled WGS sequence"/>
</dbReference>